<evidence type="ECO:0000313" key="3">
    <source>
        <dbReference type="Proteomes" id="UP000268014"/>
    </source>
</evidence>
<dbReference type="AlphaFoldDB" id="A0A0N4VSM3"/>
<dbReference type="EMBL" id="UZAF01000177">
    <property type="protein sequence ID" value="VDO04990.1"/>
    <property type="molecule type" value="Genomic_DNA"/>
</dbReference>
<evidence type="ECO:0000313" key="2">
    <source>
        <dbReference type="EMBL" id="VDO04990.1"/>
    </source>
</evidence>
<gene>
    <name evidence="2" type="ORF">HPLM_LOCUS291</name>
</gene>
<reference evidence="2 3" key="2">
    <citation type="submission" date="2018-11" db="EMBL/GenBank/DDBJ databases">
        <authorList>
            <consortium name="Pathogen Informatics"/>
        </authorList>
    </citation>
    <scope>NUCLEOTIDE SEQUENCE [LARGE SCALE GENOMIC DNA]</scope>
    <source>
        <strain evidence="2 3">MHpl1</strain>
    </source>
</reference>
<feature type="compositionally biased region" description="Polar residues" evidence="1">
    <location>
        <begin position="180"/>
        <end position="200"/>
    </location>
</feature>
<reference evidence="4" key="1">
    <citation type="submission" date="2017-02" db="UniProtKB">
        <authorList>
            <consortium name="WormBaseParasite"/>
        </authorList>
    </citation>
    <scope>IDENTIFICATION</scope>
</reference>
<sequence>MVKVITDSLTAYCSEARDLWNDLLQPVVFAYNTSANVTTGYSPYFIVYGRCPITWSDILHELPSSTSFTSDDFADQFTIGLKNIIINVGKEIASKTAQYKMGYDLHNKVCQKDLFTGDLVLLHDDTVRPKLTNQWKGPFVIEDINRPNITITNLVGRPMRQAVHINRLKLYSPRSMPLDASNTNTTPSFEQNIETPSSIEQPIIRRSHRHQEKQQRQSSADYYD</sequence>
<dbReference type="Gene3D" id="3.30.420.10">
    <property type="entry name" value="Ribonuclease H-like superfamily/Ribonuclease H"/>
    <property type="match status" value="1"/>
</dbReference>
<keyword evidence="3" id="KW-1185">Reference proteome</keyword>
<accession>A0A0N4VSM3</accession>
<evidence type="ECO:0000313" key="4">
    <source>
        <dbReference type="WBParaSite" id="HPLM_0000029001-mRNA-1"/>
    </source>
</evidence>
<name>A0A0N4VSM3_HAEPC</name>
<dbReference type="OMA" id="ADQFTIG"/>
<feature type="region of interest" description="Disordered" evidence="1">
    <location>
        <begin position="175"/>
        <end position="224"/>
    </location>
</feature>
<organism evidence="4">
    <name type="scientific">Haemonchus placei</name>
    <name type="common">Barber's pole worm</name>
    <dbReference type="NCBI Taxonomy" id="6290"/>
    <lineage>
        <taxon>Eukaryota</taxon>
        <taxon>Metazoa</taxon>
        <taxon>Ecdysozoa</taxon>
        <taxon>Nematoda</taxon>
        <taxon>Chromadorea</taxon>
        <taxon>Rhabditida</taxon>
        <taxon>Rhabditina</taxon>
        <taxon>Rhabditomorpha</taxon>
        <taxon>Strongyloidea</taxon>
        <taxon>Trichostrongylidae</taxon>
        <taxon>Haemonchus</taxon>
    </lineage>
</organism>
<proteinExistence type="predicted"/>
<dbReference type="InterPro" id="IPR036397">
    <property type="entry name" value="RNaseH_sf"/>
</dbReference>
<dbReference type="PANTHER" id="PTHR37984:SF5">
    <property type="entry name" value="PROTEIN NYNRIN-LIKE"/>
    <property type="match status" value="1"/>
</dbReference>
<dbReference type="WBParaSite" id="HPLM_0000029001-mRNA-1">
    <property type="protein sequence ID" value="HPLM_0000029001-mRNA-1"/>
    <property type="gene ID" value="HPLM_0000029001"/>
</dbReference>
<dbReference type="GO" id="GO:0003676">
    <property type="term" value="F:nucleic acid binding"/>
    <property type="evidence" value="ECO:0007669"/>
    <property type="project" value="InterPro"/>
</dbReference>
<dbReference type="STRING" id="6290.A0A0N4VSM3"/>
<evidence type="ECO:0000256" key="1">
    <source>
        <dbReference type="SAM" id="MobiDB-lite"/>
    </source>
</evidence>
<protein>
    <submittedName>
        <fullName evidence="4">Reverse transcriptase domain-containing protein</fullName>
    </submittedName>
</protein>
<dbReference type="OrthoDB" id="5850368at2759"/>
<dbReference type="PANTHER" id="PTHR37984">
    <property type="entry name" value="PROTEIN CBG26694"/>
    <property type="match status" value="1"/>
</dbReference>
<dbReference type="InterPro" id="IPR050951">
    <property type="entry name" value="Retrovirus_Pol_polyprotein"/>
</dbReference>
<dbReference type="Proteomes" id="UP000268014">
    <property type="component" value="Unassembled WGS sequence"/>
</dbReference>